<feature type="transmembrane region" description="Helical" evidence="6">
    <location>
        <begin position="326"/>
        <end position="347"/>
    </location>
</feature>
<feature type="transmembrane region" description="Helical" evidence="6">
    <location>
        <begin position="398"/>
        <end position="417"/>
    </location>
</feature>
<protein>
    <submittedName>
        <fullName evidence="8">MFS transporter</fullName>
    </submittedName>
</protein>
<dbReference type="CDD" id="cd17321">
    <property type="entry name" value="MFS_MMR_MDR_like"/>
    <property type="match status" value="1"/>
</dbReference>
<evidence type="ECO:0000256" key="6">
    <source>
        <dbReference type="SAM" id="Phobius"/>
    </source>
</evidence>
<dbReference type="PANTHER" id="PTHR42718:SF9">
    <property type="entry name" value="MAJOR FACILITATOR SUPERFAMILY MULTIDRUG TRANSPORTER MFSC"/>
    <property type="match status" value="1"/>
</dbReference>
<dbReference type="OrthoDB" id="7375466at2"/>
<evidence type="ECO:0000256" key="4">
    <source>
        <dbReference type="ARBA" id="ARBA00022989"/>
    </source>
</evidence>
<evidence type="ECO:0000313" key="8">
    <source>
        <dbReference type="EMBL" id="QQB47026.1"/>
    </source>
</evidence>
<dbReference type="SUPFAM" id="SSF103473">
    <property type="entry name" value="MFS general substrate transporter"/>
    <property type="match status" value="1"/>
</dbReference>
<dbReference type="Gene3D" id="1.20.1720.10">
    <property type="entry name" value="Multidrug resistance protein D"/>
    <property type="match status" value="1"/>
</dbReference>
<feature type="transmembrane region" description="Helical" evidence="6">
    <location>
        <begin position="448"/>
        <end position="474"/>
    </location>
</feature>
<feature type="domain" description="Major facilitator superfamily (MFS) profile" evidence="7">
    <location>
        <begin position="14"/>
        <end position="478"/>
    </location>
</feature>
<dbReference type="InterPro" id="IPR020846">
    <property type="entry name" value="MFS_dom"/>
</dbReference>
<feature type="transmembrane region" description="Helical" evidence="6">
    <location>
        <begin position="261"/>
        <end position="284"/>
    </location>
</feature>
<dbReference type="PROSITE" id="PS50850">
    <property type="entry name" value="MFS"/>
    <property type="match status" value="1"/>
</dbReference>
<evidence type="ECO:0000313" key="9">
    <source>
        <dbReference type="Proteomes" id="UP000596145"/>
    </source>
</evidence>
<dbReference type="InterPro" id="IPR011701">
    <property type="entry name" value="MFS"/>
</dbReference>
<dbReference type="PRINTS" id="PR01036">
    <property type="entry name" value="TCRTETB"/>
</dbReference>
<keyword evidence="3 6" id="KW-0812">Transmembrane</keyword>
<keyword evidence="2" id="KW-0813">Transport</keyword>
<feature type="transmembrane region" description="Helical" evidence="6">
    <location>
        <begin position="111"/>
        <end position="130"/>
    </location>
</feature>
<dbReference type="EMBL" id="CP066007">
    <property type="protein sequence ID" value="QQB47026.1"/>
    <property type="molecule type" value="Genomic_DNA"/>
</dbReference>
<dbReference type="GeneID" id="92761179"/>
<dbReference type="GO" id="GO:0022857">
    <property type="term" value="F:transmembrane transporter activity"/>
    <property type="evidence" value="ECO:0007669"/>
    <property type="project" value="InterPro"/>
</dbReference>
<evidence type="ECO:0000256" key="3">
    <source>
        <dbReference type="ARBA" id="ARBA00022692"/>
    </source>
</evidence>
<feature type="transmembrane region" description="Helical" evidence="6">
    <location>
        <begin position="201"/>
        <end position="219"/>
    </location>
</feature>
<feature type="transmembrane region" description="Helical" evidence="6">
    <location>
        <begin position="296"/>
        <end position="314"/>
    </location>
</feature>
<feature type="transmembrane region" description="Helical" evidence="6">
    <location>
        <begin position="80"/>
        <end position="105"/>
    </location>
</feature>
<evidence type="ECO:0000256" key="2">
    <source>
        <dbReference type="ARBA" id="ARBA00022448"/>
    </source>
</evidence>
<feature type="transmembrane region" description="Helical" evidence="6">
    <location>
        <begin position="52"/>
        <end position="68"/>
    </location>
</feature>
<dbReference type="GO" id="GO:0005886">
    <property type="term" value="C:plasma membrane"/>
    <property type="evidence" value="ECO:0007669"/>
    <property type="project" value="UniProtKB-SubCell"/>
</dbReference>
<feature type="transmembrane region" description="Helical" evidence="6">
    <location>
        <begin position="353"/>
        <end position="377"/>
    </location>
</feature>
<keyword evidence="5 6" id="KW-0472">Membrane</keyword>
<feature type="transmembrane region" description="Helical" evidence="6">
    <location>
        <begin position="137"/>
        <end position="160"/>
    </location>
</feature>
<keyword evidence="4 6" id="KW-1133">Transmembrane helix</keyword>
<gene>
    <name evidence="8" type="ORF">I6I10_03675</name>
</gene>
<evidence type="ECO:0000256" key="1">
    <source>
        <dbReference type="ARBA" id="ARBA00004651"/>
    </source>
</evidence>
<proteinExistence type="predicted"/>
<organism evidence="8 9">
    <name type="scientific">Corynebacterium glucuronolyticum</name>
    <dbReference type="NCBI Taxonomy" id="39791"/>
    <lineage>
        <taxon>Bacteria</taxon>
        <taxon>Bacillati</taxon>
        <taxon>Actinomycetota</taxon>
        <taxon>Actinomycetes</taxon>
        <taxon>Mycobacteriales</taxon>
        <taxon>Corynebacteriaceae</taxon>
        <taxon>Corynebacterium</taxon>
    </lineage>
</organism>
<dbReference type="Proteomes" id="UP000596145">
    <property type="component" value="Chromosome"/>
</dbReference>
<name>A0A7T4JVM6_9CORY</name>
<sequence>MMLRKNVRGQKWIALGVLAAGLSLIVLDGTIVGVALPRIIESLGLTLTDAQWVTSLYSVVFAAFLLSFGKLGDIYGRRRIFLTGVAIFILGSLLAACAGTARLLIAARAVQGLGGSMVLPTTLSIVNATFRGKDRAIAFGVWGAVMAGMAAVGPLLGGWLTTAFTWRYIFLVNIPLGLIIIALGVLFVPTSKAGGDMPRDLLGFVLSAAGSGAVVYGLIEDSARLAVLVGVVLLAIFAWWESRRADTALLDMRLFRLPTFAWGNLTAGAVATGEFAMIFILPLYLVNVRELTIMQAGWVLAAMAIGALVAGGSARHLAAALGAARAVILGLSLEVAGVAAAVVVVHGERATGWLTLALVVYGIGLGIASAQLTSLVLADVSPSQSGIGSATQSTVRQFGSALGAAVAGAVLAARLNATLPPSIAGPVASSAGGAIHAFPGADSIATAFAHAASTSILVALVFLVLGLIGSVRVWQVSKRHQRSRESVAVG</sequence>
<dbReference type="InterPro" id="IPR036259">
    <property type="entry name" value="MFS_trans_sf"/>
</dbReference>
<feature type="transmembrane region" description="Helical" evidence="6">
    <location>
        <begin position="12"/>
        <end position="40"/>
    </location>
</feature>
<accession>A0A7T4JVM6</accession>
<dbReference type="Pfam" id="PF07690">
    <property type="entry name" value="MFS_1"/>
    <property type="match status" value="1"/>
</dbReference>
<reference evidence="8 9" key="1">
    <citation type="submission" date="2020-12" db="EMBL/GenBank/DDBJ databases">
        <title>FDA dAtabase for Regulatory Grade micrObial Sequences (FDA-ARGOS): Supporting development and validation of Infectious Disease Dx tests.</title>
        <authorList>
            <person name="Sproer C."/>
            <person name="Gronow S."/>
            <person name="Severitt S."/>
            <person name="Schroder I."/>
            <person name="Tallon L."/>
            <person name="Sadzewicz L."/>
            <person name="Zhao X."/>
            <person name="Boylan J."/>
            <person name="Ott S."/>
            <person name="Bowen H."/>
            <person name="Vavikolanu K."/>
            <person name="Mehta A."/>
            <person name="Aluvathingal J."/>
            <person name="Nadendla S."/>
            <person name="Lowell S."/>
            <person name="Myers T."/>
            <person name="Yan Y."/>
            <person name="Sichtig H."/>
        </authorList>
    </citation>
    <scope>NUCLEOTIDE SEQUENCE [LARGE SCALE GENOMIC DNA]</scope>
    <source>
        <strain evidence="8 9">FDAARGOS_1053</strain>
    </source>
</reference>
<dbReference type="RefSeq" id="WP_084036453.1">
    <property type="nucleotide sequence ID" value="NZ_CP066007.1"/>
</dbReference>
<dbReference type="PANTHER" id="PTHR42718">
    <property type="entry name" value="MAJOR FACILITATOR SUPERFAMILY MULTIDRUG TRANSPORTER MFSC"/>
    <property type="match status" value="1"/>
</dbReference>
<comment type="subcellular location">
    <subcellularLocation>
        <location evidence="1">Cell membrane</location>
        <topology evidence="1">Multi-pass membrane protein</topology>
    </subcellularLocation>
</comment>
<evidence type="ECO:0000256" key="5">
    <source>
        <dbReference type="ARBA" id="ARBA00023136"/>
    </source>
</evidence>
<dbReference type="Gene3D" id="1.20.1250.20">
    <property type="entry name" value="MFS general substrate transporter like domains"/>
    <property type="match status" value="1"/>
</dbReference>
<dbReference type="AlphaFoldDB" id="A0A7T4JVM6"/>
<evidence type="ECO:0000259" key="7">
    <source>
        <dbReference type="PROSITE" id="PS50850"/>
    </source>
</evidence>
<feature type="transmembrane region" description="Helical" evidence="6">
    <location>
        <begin position="225"/>
        <end position="240"/>
    </location>
</feature>
<feature type="transmembrane region" description="Helical" evidence="6">
    <location>
        <begin position="166"/>
        <end position="189"/>
    </location>
</feature>